<dbReference type="PRINTS" id="PR00469">
    <property type="entry name" value="PNDRDTASEII"/>
</dbReference>
<dbReference type="InterPro" id="IPR051691">
    <property type="entry name" value="Metab_Enz_Cyan_OpOx_G3PDH"/>
</dbReference>
<comment type="caution">
    <text evidence="3">The sequence shown here is derived from an EMBL/GenBank/DDBJ whole genome shotgun (WGS) entry which is preliminary data.</text>
</comment>
<feature type="domain" description="FAD/NAD(P)-binding" evidence="2">
    <location>
        <begin position="15"/>
        <end position="307"/>
    </location>
</feature>
<dbReference type="InterPro" id="IPR023753">
    <property type="entry name" value="FAD/NAD-binding_dom"/>
</dbReference>
<dbReference type="Pfam" id="PF07992">
    <property type="entry name" value="Pyr_redox_2"/>
    <property type="match status" value="1"/>
</dbReference>
<dbReference type="PRINTS" id="PR00368">
    <property type="entry name" value="FADPNR"/>
</dbReference>
<dbReference type="Gene3D" id="3.50.50.60">
    <property type="entry name" value="FAD/NAD(P)-binding domain"/>
    <property type="match status" value="2"/>
</dbReference>
<keyword evidence="1" id="KW-0560">Oxidoreductase</keyword>
<dbReference type="PANTHER" id="PTHR42949">
    <property type="entry name" value="ANAEROBIC GLYCEROL-3-PHOSPHATE DEHYDROGENASE SUBUNIT B"/>
    <property type="match status" value="1"/>
</dbReference>
<dbReference type="RefSeq" id="WP_344897611.1">
    <property type="nucleotide sequence ID" value="NZ_BAAAWD010000010.1"/>
</dbReference>
<evidence type="ECO:0000313" key="4">
    <source>
        <dbReference type="Proteomes" id="UP001499930"/>
    </source>
</evidence>
<evidence type="ECO:0000259" key="2">
    <source>
        <dbReference type="Pfam" id="PF07992"/>
    </source>
</evidence>
<organism evidence="3 4">
    <name type="scientific">Streptosporangium longisporum</name>
    <dbReference type="NCBI Taxonomy" id="46187"/>
    <lineage>
        <taxon>Bacteria</taxon>
        <taxon>Bacillati</taxon>
        <taxon>Actinomycetota</taxon>
        <taxon>Actinomycetes</taxon>
        <taxon>Streptosporangiales</taxon>
        <taxon>Streptosporangiaceae</taxon>
        <taxon>Streptosporangium</taxon>
    </lineage>
</organism>
<keyword evidence="4" id="KW-1185">Reference proteome</keyword>
<proteinExistence type="predicted"/>
<protein>
    <submittedName>
        <fullName evidence="3">FAD-dependent oxidoreductase</fullName>
    </submittedName>
</protein>
<dbReference type="PANTHER" id="PTHR42949:SF3">
    <property type="entry name" value="ANAEROBIC GLYCEROL-3-PHOSPHATE DEHYDROGENASE SUBUNIT B"/>
    <property type="match status" value="1"/>
</dbReference>
<name>A0ABN3Y1B4_9ACTN</name>
<dbReference type="Proteomes" id="UP001499930">
    <property type="component" value="Unassembled WGS sequence"/>
</dbReference>
<dbReference type="InterPro" id="IPR036188">
    <property type="entry name" value="FAD/NAD-bd_sf"/>
</dbReference>
<dbReference type="EMBL" id="BAAAWD010000010">
    <property type="protein sequence ID" value="GAA3013539.1"/>
    <property type="molecule type" value="Genomic_DNA"/>
</dbReference>
<evidence type="ECO:0000256" key="1">
    <source>
        <dbReference type="ARBA" id="ARBA00023002"/>
    </source>
</evidence>
<accession>A0ABN3Y1B4</accession>
<dbReference type="SUPFAM" id="SSF51905">
    <property type="entry name" value="FAD/NAD(P)-binding domain"/>
    <property type="match status" value="1"/>
</dbReference>
<reference evidence="3 4" key="1">
    <citation type="journal article" date="2019" name="Int. J. Syst. Evol. Microbiol.">
        <title>The Global Catalogue of Microorganisms (GCM) 10K type strain sequencing project: providing services to taxonomists for standard genome sequencing and annotation.</title>
        <authorList>
            <consortium name="The Broad Institute Genomics Platform"/>
            <consortium name="The Broad Institute Genome Sequencing Center for Infectious Disease"/>
            <person name="Wu L."/>
            <person name="Ma J."/>
        </authorList>
    </citation>
    <scope>NUCLEOTIDE SEQUENCE [LARGE SCALE GENOMIC DNA]</scope>
    <source>
        <strain evidence="3 4">JCM 3106</strain>
    </source>
</reference>
<evidence type="ECO:0000313" key="3">
    <source>
        <dbReference type="EMBL" id="GAA3013539.1"/>
    </source>
</evidence>
<gene>
    <name evidence="3" type="ORF">GCM10017559_40950</name>
</gene>
<sequence>MTSTDLTGVTVLTPSVVIVGGGPAGLSAARELAPRVEGDVLVLDRESTAGGIPRHSDHPGYGIRDMWRFMSGPAYARRLVREAEAAGATIRTEATVTNWAGDLTIEATTPQGRIRVEARAVVLATGARERPRPARLIPGDRAHGVYTTGHLQNLVHLRHGRVGRRAVIVGAELVSWSAALTLREAGCRTVLMTTEYPRADSYALFSVPGRILFRTRVATRTRVTRVIGRPELEAVEIENVDTGVRRVVACDTLVLTGGWIPDHELARAAGITLDPGTNGPLVDGAMRTERPGVFAAGNLLHPVDTADIAAIDGAHVARSVVAWLDGVTPPAEQVRLLADAPFRWVSPEVFRPGDPAPARDRLLLWSDRYIPFPRIVLRQGGRVVARRRVWWPAAPGRVFRVPAGILAAIDPDDGPVHIGVDS</sequence>